<evidence type="ECO:0000256" key="3">
    <source>
        <dbReference type="SAM" id="Phobius"/>
    </source>
</evidence>
<comment type="caution">
    <text evidence="5">The sequence shown here is derived from an EMBL/GenBank/DDBJ whole genome shotgun (WGS) entry which is preliminary data.</text>
</comment>
<keyword evidence="3" id="KW-0812">Transmembrane</keyword>
<feature type="region of interest" description="Disordered" evidence="2">
    <location>
        <begin position="594"/>
        <end position="623"/>
    </location>
</feature>
<feature type="transmembrane region" description="Helical" evidence="3">
    <location>
        <begin position="851"/>
        <end position="870"/>
    </location>
</feature>
<dbReference type="InterPro" id="IPR020846">
    <property type="entry name" value="MFS_dom"/>
</dbReference>
<comment type="subcellular location">
    <subcellularLocation>
        <location evidence="1">Membrane</location>
        <topology evidence="1">Multi-pass membrane protein</topology>
    </subcellularLocation>
</comment>
<protein>
    <recommendedName>
        <fullName evidence="4">Major facilitator superfamily (MFS) profile domain-containing protein</fullName>
    </recommendedName>
</protein>
<keyword evidence="3" id="KW-0472">Membrane</keyword>
<accession>A0AAN9AY65</accession>
<feature type="compositionally biased region" description="Polar residues" evidence="2">
    <location>
        <begin position="482"/>
        <end position="495"/>
    </location>
</feature>
<feature type="compositionally biased region" description="Acidic residues" evidence="2">
    <location>
        <begin position="80"/>
        <end position="101"/>
    </location>
</feature>
<dbReference type="Proteomes" id="UP001374579">
    <property type="component" value="Unassembled WGS sequence"/>
</dbReference>
<feature type="transmembrane region" description="Helical" evidence="3">
    <location>
        <begin position="791"/>
        <end position="810"/>
    </location>
</feature>
<dbReference type="GO" id="GO:0016020">
    <property type="term" value="C:membrane"/>
    <property type="evidence" value="ECO:0007669"/>
    <property type="project" value="UniProtKB-SubCell"/>
</dbReference>
<sequence length="922" mass="99014">MKETAENTTGKEPFVFRDEVYCENGNTVKTAVSDDDCCGDGSRNLCDAFHDSSWRDSGTDCLDDSETTTLQLMDSKGEDSFDELDDDGDNDGDDDGDDVNNTDDLLQDRGWAWFVMLGCFLSHLITGGLERSDGVFFLKLTARYGGSAQVTAWAGALSATLMQSMGPVASALSNRYSARTSVMVGALFYSMGLICSGLAPDMPSLLVCFGLVQGFGRGLTYAPGLVITGMYFNRRRGLGVGLATAGVGAGTFILPPLVEFLFEEFGFQGAFLILGGIALNLCFVAMLYRPLFVHRHVVLGRRRRGGKTMEELLGRGGGSDDGSGARFEKKMLKKKRFKDGTDSMFVNLSSAGDWKGSGFTSDSLNVAGPVNGETDKVTVKNTGQVDSENAVGLENRQKEIGIENSQGETGLDKSQKDIGLVNNQKEIGLVNNQNKIGSINSQTSPVYSQTEKMANGRSDPCLLGDKESGSPAKLSPFRSEKSLATNTPTQHSAPRTAQIKRLLAEENPSQRSRAPADGPNKLVLRDSQSFRTKPWDKSQSVECVAERSLLKTDTALGQACSVLLGEQTNSEAACLQDNANEDPDKSVRLFRAQLTHPPGDGVGTSNGEAKAVGGHESNSSQGLAQQIEDHLANGDYSPLVTQSSNTATNLKSVSLSALSDDVHIFAENGESTSSTWGRKTMKLVPNFVTSCLTTCFPSEGKSAESNAKKKKLLDWTLLRDPAFLFYGFSICLFTVSLKSSLIFLPPLVKSKGVSDLNAAYLLSISGVLDTIGRITTGVVLELKHVRHFRPIVFNGFIFAICALLAAVPFLSTFVQFGVAFALFGFLTGAYVCQKSVVLVDLLGMDKLGSSFGLLIFFQGVGNFIGPPLSGVLKDTLGQYTEVFFLGAASLALSGVLMIISNFYVARAIRSQRKTLTVCSVHT</sequence>
<proteinExistence type="predicted"/>
<evidence type="ECO:0000256" key="1">
    <source>
        <dbReference type="ARBA" id="ARBA00004141"/>
    </source>
</evidence>
<dbReference type="InterPro" id="IPR011701">
    <property type="entry name" value="MFS"/>
</dbReference>
<reference evidence="5 6" key="1">
    <citation type="submission" date="2024-02" db="EMBL/GenBank/DDBJ databases">
        <title>Chromosome-scale genome assembly of the rough periwinkle Littorina saxatilis.</title>
        <authorList>
            <person name="De Jode A."/>
            <person name="Faria R."/>
            <person name="Formenti G."/>
            <person name="Sims Y."/>
            <person name="Smith T.P."/>
            <person name="Tracey A."/>
            <person name="Wood J.M.D."/>
            <person name="Zagrodzka Z.B."/>
            <person name="Johannesson K."/>
            <person name="Butlin R.K."/>
            <person name="Leder E.H."/>
        </authorList>
    </citation>
    <scope>NUCLEOTIDE SEQUENCE [LARGE SCALE GENOMIC DNA]</scope>
    <source>
        <strain evidence="5">Snail1</strain>
        <tissue evidence="5">Muscle</tissue>
    </source>
</reference>
<feature type="transmembrane region" description="Helical" evidence="3">
    <location>
        <begin position="211"/>
        <end position="232"/>
    </location>
</feature>
<keyword evidence="6" id="KW-1185">Reference proteome</keyword>
<organism evidence="5 6">
    <name type="scientific">Littorina saxatilis</name>
    <dbReference type="NCBI Taxonomy" id="31220"/>
    <lineage>
        <taxon>Eukaryota</taxon>
        <taxon>Metazoa</taxon>
        <taxon>Spiralia</taxon>
        <taxon>Lophotrochozoa</taxon>
        <taxon>Mollusca</taxon>
        <taxon>Gastropoda</taxon>
        <taxon>Caenogastropoda</taxon>
        <taxon>Littorinimorpha</taxon>
        <taxon>Littorinoidea</taxon>
        <taxon>Littorinidae</taxon>
        <taxon>Littorina</taxon>
    </lineage>
</organism>
<evidence type="ECO:0000313" key="5">
    <source>
        <dbReference type="EMBL" id="KAK7095317.1"/>
    </source>
</evidence>
<dbReference type="SUPFAM" id="SSF103473">
    <property type="entry name" value="MFS general substrate transporter"/>
    <property type="match status" value="2"/>
</dbReference>
<dbReference type="InterPro" id="IPR036259">
    <property type="entry name" value="MFS_trans_sf"/>
</dbReference>
<evidence type="ECO:0000313" key="6">
    <source>
        <dbReference type="Proteomes" id="UP001374579"/>
    </source>
</evidence>
<feature type="transmembrane region" description="Helical" evidence="3">
    <location>
        <begin position="882"/>
        <end position="904"/>
    </location>
</feature>
<dbReference type="PANTHER" id="PTHR11360:SF306">
    <property type="entry name" value="RE01051P"/>
    <property type="match status" value="1"/>
</dbReference>
<dbReference type="PROSITE" id="PS50850">
    <property type="entry name" value="MFS"/>
    <property type="match status" value="1"/>
</dbReference>
<keyword evidence="3" id="KW-1133">Transmembrane helix</keyword>
<name>A0AAN9AY65_9CAEN</name>
<feature type="transmembrane region" description="Helical" evidence="3">
    <location>
        <begin position="758"/>
        <end position="779"/>
    </location>
</feature>
<feature type="domain" description="Major facilitator superfamily (MFS) profile" evidence="4">
    <location>
        <begin position="715"/>
        <end position="922"/>
    </location>
</feature>
<dbReference type="PANTHER" id="PTHR11360">
    <property type="entry name" value="MONOCARBOXYLATE TRANSPORTER"/>
    <property type="match status" value="1"/>
</dbReference>
<dbReference type="AlphaFoldDB" id="A0AAN9AY65"/>
<feature type="transmembrane region" description="Helical" evidence="3">
    <location>
        <begin position="182"/>
        <end position="199"/>
    </location>
</feature>
<feature type="transmembrane region" description="Helical" evidence="3">
    <location>
        <begin position="723"/>
        <end position="746"/>
    </location>
</feature>
<dbReference type="InterPro" id="IPR050327">
    <property type="entry name" value="Proton-linked_MCT"/>
</dbReference>
<dbReference type="GO" id="GO:0008028">
    <property type="term" value="F:monocarboxylic acid transmembrane transporter activity"/>
    <property type="evidence" value="ECO:0007669"/>
    <property type="project" value="TreeGrafter"/>
</dbReference>
<evidence type="ECO:0000256" key="2">
    <source>
        <dbReference type="SAM" id="MobiDB-lite"/>
    </source>
</evidence>
<feature type="transmembrane region" description="Helical" evidence="3">
    <location>
        <begin position="239"/>
        <end position="258"/>
    </location>
</feature>
<gene>
    <name evidence="5" type="ORF">V1264_006742</name>
</gene>
<feature type="transmembrane region" description="Helical" evidence="3">
    <location>
        <begin position="110"/>
        <end position="129"/>
    </location>
</feature>
<evidence type="ECO:0000259" key="4">
    <source>
        <dbReference type="PROSITE" id="PS50850"/>
    </source>
</evidence>
<feature type="compositionally biased region" description="Polar residues" evidence="2">
    <location>
        <begin position="436"/>
        <end position="452"/>
    </location>
</feature>
<dbReference type="Pfam" id="PF07690">
    <property type="entry name" value="MFS_1"/>
    <property type="match status" value="2"/>
</dbReference>
<feature type="transmembrane region" description="Helical" evidence="3">
    <location>
        <begin position="816"/>
        <end position="839"/>
    </location>
</feature>
<dbReference type="EMBL" id="JBAMIC010000018">
    <property type="protein sequence ID" value="KAK7095317.1"/>
    <property type="molecule type" value="Genomic_DNA"/>
</dbReference>
<feature type="region of interest" description="Disordered" evidence="2">
    <location>
        <begin position="436"/>
        <end position="531"/>
    </location>
</feature>
<feature type="transmembrane region" description="Helical" evidence="3">
    <location>
        <begin position="270"/>
        <end position="292"/>
    </location>
</feature>
<dbReference type="Gene3D" id="1.20.1250.20">
    <property type="entry name" value="MFS general substrate transporter like domains"/>
    <property type="match status" value="2"/>
</dbReference>
<feature type="region of interest" description="Disordered" evidence="2">
    <location>
        <begin position="75"/>
        <end position="101"/>
    </location>
</feature>